<feature type="transmembrane region" description="Helical" evidence="1">
    <location>
        <begin position="33"/>
        <end position="52"/>
    </location>
</feature>
<organism evidence="2 3">
    <name type="scientific">Ramlibacter pinisoli</name>
    <dbReference type="NCBI Taxonomy" id="2682844"/>
    <lineage>
        <taxon>Bacteria</taxon>
        <taxon>Pseudomonadati</taxon>
        <taxon>Pseudomonadota</taxon>
        <taxon>Betaproteobacteria</taxon>
        <taxon>Burkholderiales</taxon>
        <taxon>Comamonadaceae</taxon>
        <taxon>Ramlibacter</taxon>
    </lineage>
</organism>
<name>A0A6N8IXW2_9BURK</name>
<keyword evidence="1" id="KW-0812">Transmembrane</keyword>
<dbReference type="RefSeq" id="WP_157398986.1">
    <property type="nucleotide sequence ID" value="NZ_WSEL01000009.1"/>
</dbReference>
<dbReference type="AlphaFoldDB" id="A0A6N8IXW2"/>
<feature type="transmembrane region" description="Helical" evidence="1">
    <location>
        <begin position="7"/>
        <end position="27"/>
    </location>
</feature>
<sequence>MYRSRLTVPLASAFVTASAWFLAPLWAHRSLGLAEALLVGGASVALLGGWRARRLRRDRQKTEELRDSALW</sequence>
<evidence type="ECO:0000313" key="3">
    <source>
        <dbReference type="Proteomes" id="UP000469385"/>
    </source>
</evidence>
<reference evidence="2 3" key="1">
    <citation type="submission" date="2019-12" db="EMBL/GenBank/DDBJ databases">
        <authorList>
            <person name="Huq M.A."/>
        </authorList>
    </citation>
    <scope>NUCLEOTIDE SEQUENCE [LARGE SCALE GENOMIC DNA]</scope>
    <source>
        <strain evidence="2 3">MAH-25</strain>
    </source>
</reference>
<evidence type="ECO:0000256" key="1">
    <source>
        <dbReference type="SAM" id="Phobius"/>
    </source>
</evidence>
<protein>
    <submittedName>
        <fullName evidence="2">Uncharacterized protein</fullName>
    </submittedName>
</protein>
<dbReference type="Proteomes" id="UP000469385">
    <property type="component" value="Unassembled WGS sequence"/>
</dbReference>
<gene>
    <name evidence="2" type="ORF">GON04_15575</name>
</gene>
<keyword evidence="1" id="KW-1133">Transmembrane helix</keyword>
<keyword evidence="1" id="KW-0472">Membrane</keyword>
<accession>A0A6N8IXW2</accession>
<evidence type="ECO:0000313" key="2">
    <source>
        <dbReference type="EMBL" id="MVQ30880.1"/>
    </source>
</evidence>
<dbReference type="EMBL" id="WSEL01000009">
    <property type="protein sequence ID" value="MVQ30880.1"/>
    <property type="molecule type" value="Genomic_DNA"/>
</dbReference>
<keyword evidence="3" id="KW-1185">Reference proteome</keyword>
<proteinExistence type="predicted"/>
<comment type="caution">
    <text evidence="2">The sequence shown here is derived from an EMBL/GenBank/DDBJ whole genome shotgun (WGS) entry which is preliminary data.</text>
</comment>